<evidence type="ECO:0000256" key="2">
    <source>
        <dbReference type="ARBA" id="ARBA00022450"/>
    </source>
</evidence>
<dbReference type="InterPro" id="IPR020845">
    <property type="entry name" value="AMP-binding_CS"/>
</dbReference>
<dbReference type="GO" id="GO:0016874">
    <property type="term" value="F:ligase activity"/>
    <property type="evidence" value="ECO:0007669"/>
    <property type="project" value="UniProtKB-KW"/>
</dbReference>
<dbReference type="SUPFAM" id="SSF56801">
    <property type="entry name" value="Acetyl-CoA synthetase-like"/>
    <property type="match status" value="1"/>
</dbReference>
<dbReference type="PROSITE" id="PS50075">
    <property type="entry name" value="CARRIER"/>
    <property type="match status" value="3"/>
</dbReference>
<comment type="caution">
    <text evidence="7">The sequence shown here is derived from an EMBL/GenBank/DDBJ whole genome shotgun (WGS) entry which is preliminary data.</text>
</comment>
<dbReference type="InterPro" id="IPR036736">
    <property type="entry name" value="ACP-like_sf"/>
</dbReference>
<evidence type="ECO:0000259" key="6">
    <source>
        <dbReference type="PROSITE" id="PS50075"/>
    </source>
</evidence>
<comment type="similarity">
    <text evidence="5">Belongs to the NRP synthetase family.</text>
</comment>
<dbReference type="PROSITE" id="PS00455">
    <property type="entry name" value="AMP_BINDING"/>
    <property type="match status" value="1"/>
</dbReference>
<evidence type="ECO:0000256" key="1">
    <source>
        <dbReference type="ARBA" id="ARBA00004924"/>
    </source>
</evidence>
<dbReference type="InterPro" id="IPR009081">
    <property type="entry name" value="PP-bd_ACP"/>
</dbReference>
<dbReference type="Gene3D" id="1.10.1200.10">
    <property type="entry name" value="ACP-like"/>
    <property type="match status" value="3"/>
</dbReference>
<dbReference type="InterPro" id="IPR001242">
    <property type="entry name" value="Condensation_dom"/>
</dbReference>
<dbReference type="GO" id="GO:0005737">
    <property type="term" value="C:cytoplasm"/>
    <property type="evidence" value="ECO:0007669"/>
    <property type="project" value="TreeGrafter"/>
</dbReference>
<evidence type="ECO:0000256" key="3">
    <source>
        <dbReference type="ARBA" id="ARBA00022553"/>
    </source>
</evidence>
<organism evidence="7 8">
    <name type="scientific">Aspergillus parasiticus (strain ATCC 56775 / NRRL 5862 / SRRC 143 / SU-1)</name>
    <dbReference type="NCBI Taxonomy" id="1403190"/>
    <lineage>
        <taxon>Eukaryota</taxon>
        <taxon>Fungi</taxon>
        <taxon>Dikarya</taxon>
        <taxon>Ascomycota</taxon>
        <taxon>Pezizomycotina</taxon>
        <taxon>Eurotiomycetes</taxon>
        <taxon>Eurotiomycetidae</taxon>
        <taxon>Eurotiales</taxon>
        <taxon>Aspergillaceae</taxon>
        <taxon>Aspergillus</taxon>
        <taxon>Aspergillus subgen. Circumdati</taxon>
    </lineage>
</organism>
<keyword evidence="2" id="KW-0596">Phosphopantetheine</keyword>
<evidence type="ECO:0000256" key="4">
    <source>
        <dbReference type="ARBA" id="ARBA00022598"/>
    </source>
</evidence>
<dbReference type="STRING" id="1403190.A0A0F0IL03"/>
<dbReference type="FunFam" id="3.30.300.30:FF:000033">
    <property type="entry name" value="Nonribosomal siderophore peptide synthase SidC"/>
    <property type="match status" value="1"/>
</dbReference>
<dbReference type="InterPro" id="IPR000873">
    <property type="entry name" value="AMP-dep_synth/lig_dom"/>
</dbReference>
<comment type="pathway">
    <text evidence="1">Siderophore biosynthesis.</text>
</comment>
<feature type="domain" description="Carrier" evidence="6">
    <location>
        <begin position="2105"/>
        <end position="2181"/>
    </location>
</feature>
<gene>
    <name evidence="7" type="ORF">P875_00128047</name>
</gene>
<dbReference type="Gene3D" id="3.40.50.12780">
    <property type="entry name" value="N-terminal domain of ligase-like"/>
    <property type="match status" value="1"/>
</dbReference>
<dbReference type="Gene3D" id="3.30.559.30">
    <property type="entry name" value="Nonribosomal peptide synthetase, condensation domain"/>
    <property type="match status" value="4"/>
</dbReference>
<dbReference type="SUPFAM" id="SSF52777">
    <property type="entry name" value="CoA-dependent acyltransferases"/>
    <property type="match status" value="7"/>
</dbReference>
<dbReference type="InterPro" id="IPR045851">
    <property type="entry name" value="AMP-bd_C_sf"/>
</dbReference>
<dbReference type="Proteomes" id="UP000033540">
    <property type="component" value="Unassembled WGS sequence"/>
</dbReference>
<dbReference type="EMBL" id="JZEE01000244">
    <property type="protein sequence ID" value="KJK66558.1"/>
    <property type="molecule type" value="Genomic_DNA"/>
</dbReference>
<evidence type="ECO:0000256" key="5">
    <source>
        <dbReference type="ARBA" id="ARBA00029454"/>
    </source>
</evidence>
<feature type="domain" description="Carrier" evidence="6">
    <location>
        <begin position="1008"/>
        <end position="1084"/>
    </location>
</feature>
<dbReference type="Pfam" id="PF00550">
    <property type="entry name" value="PP-binding"/>
    <property type="match status" value="3"/>
</dbReference>
<feature type="domain" description="Carrier" evidence="6">
    <location>
        <begin position="1562"/>
        <end position="1635"/>
    </location>
</feature>
<dbReference type="InterPro" id="IPR023213">
    <property type="entry name" value="CAT-like_dom_sf"/>
</dbReference>
<dbReference type="GO" id="GO:0044550">
    <property type="term" value="P:secondary metabolite biosynthetic process"/>
    <property type="evidence" value="ECO:0007669"/>
    <property type="project" value="TreeGrafter"/>
</dbReference>
<dbReference type="Pfam" id="PF00501">
    <property type="entry name" value="AMP-binding"/>
    <property type="match status" value="1"/>
</dbReference>
<dbReference type="SUPFAM" id="SSF47336">
    <property type="entry name" value="ACP-like"/>
    <property type="match status" value="3"/>
</dbReference>
<dbReference type="OrthoDB" id="416786at2759"/>
<name>A0A0F0IL03_ASPPU</name>
<dbReference type="PROSITE" id="PS00012">
    <property type="entry name" value="PHOSPHOPANTETHEINE"/>
    <property type="match status" value="1"/>
</dbReference>
<evidence type="ECO:0000313" key="7">
    <source>
        <dbReference type="EMBL" id="KJK66558.1"/>
    </source>
</evidence>
<dbReference type="PANTHER" id="PTHR45527">
    <property type="entry name" value="NONRIBOSOMAL PEPTIDE SYNTHETASE"/>
    <property type="match status" value="1"/>
</dbReference>
<protein>
    <submittedName>
        <fullName evidence="7">AMP-binding enzyme</fullName>
    </submittedName>
</protein>
<dbReference type="SMART" id="SM00823">
    <property type="entry name" value="PKS_PP"/>
    <property type="match status" value="2"/>
</dbReference>
<sequence length="2659" mass="294586">MSPEVKALPDLQPAAQWQQMQLPVTRLPAPPTDCAHGQTTDRSVKRLGIGRLNYLRNERGTDSLIQNYARAIMAVTGQNHIAFWITADDEGSTAKRGVVVAKCATDDTMPEWEAFEATLEDCTERSEKVEFGLWLMRAGEIDIDLESSVRFALYVNLESSCAEFKYQADLKCKTDISSIGRQMKVYLERVEGEEDSTQFWTKELQDFVTIPERQFPTLSCERVTVTSTTLPILSRSLAMGTTWEELQSLAQRLQLQSLASVVRAAFAYILAEYLESDKVLIGERDSVDVERTKPDTAIPVPIFVAEPTAEGLIRQIDNTIARITRVQNVSPDRLLEILNCPSSQVPYNAFFTYHQEVGSNESEKAQEDGARSESSMISIGLSFRHSKQGIPSCTLSARQDLMDASHQELVLRHIDALVTAILARPTESLQDLTQAFPEDLLSSHSPLISEELRQAPHLSPSHWVDHWAASNPSWVALEVIEAISDDDVLSKKWTYCELSETSDRLCTWLAHQGWCNRVIAVCLGRSFIAYALVLAIWKSGNCYVPIAEDLPEARQMFLLSDSGATALFTEKDTATSLTPPDNCRVIDINDHQFLEELDNAEELTIVTAKPTDNCYLLYTSGSTGMPKGVLVSRGNLSAFTEAQSEYICRDVPHTLELKGKGSYLAHASRAFDVHICEMVLGWRHGLRLVTAPRTMILDNLLQVLRRFRITHAGFVPSLLEHTGVSAEQLPDLRYLGVGGEKISETIIERFVGKPCIALVNAYGPTEVTIGMSSHTVTATSTVRNIGTAVGNITIHVFELETTKYVKRGQAGELCVTGDLVANGYHCRPDAQGFTDYRGQRMYRTGDIVRLMANNCIEYLGRRDSQAKVRGQRLELEEVSIAIRRCADRPVNVTSMVTPSPITKRPQLVAFISPSSDRPDDLKTQPAFLKAEYQAWVPGILDRCREELPVYMVPSVLLPVSFIPIQISGKADNRRLVALYEKIPASDLHLQTRISAAREPEPGLHTGSASLTTDEEKIRDILCSVVSVDRSTVMKTTSIFQLGIDSLSSLSVAAKMREAGYQCAAADILGNPTLAQLASLPLSRTGGDLQSSKYLSTGQLAEASRRLEYLDQSFRKLQKNIPNSSIAVVRPCLPLQASLVSSSMGSLSALYVNHIMCRIGSDIVLRDLRLAFQDLIHENEILRTCFHVMDDKVIQVVLKPRAAKIFWEQVAVADEEAAQVYFSNRQTEVATKIIRNIESEVPLHIVAASSSNNSLPGWLMLSIHHSIFDGASMDVLLDRLYHHYTGKTALHTRDLTPLYRHFVTAPEEAAERFWSSYLTGALPTIVKTDSPSDTSYDIITEVLPFKLSIISKVASEISTTTAIILETIWGISLARYLVETDVIFGRIMNGRSIPVESVEEMLIPLVTTVPSRLRLPSGLSSIVDLIKAHTQASLASLPYQHTSLRDIQRYAQAPGPLFNSMFSYIATAPTSPANAMLVEINSVMPADYPLALEVKAESEPDTVTLRLRVTRGSCLTDSGRGLIDVMCIILQGLISNGDFMIESEGRSQPQERDEPKWDETRWTEWETKIREVVSEITGLPESQISKNISFFALGVDSVITIRMARRLQEQGLKPSSSDILRYPSIGALHNYLQKCNAVPSISPMKENASDPSISIDLFHEDDSIVETYRCTPLQTAMIGQCLSSEGKGYVHHHAVILDDSVDLEQLASAWQEVVGLADILRTTFHREKESHDFQAAVHQHSLVQWLHHPAVESLSQAIEQISQRVAYPDIKSFERPPWLVTILTGISQRLMVVTMHHCLYDGFSLPLLFECVDNAYRGLSNHVGSFASAARKITRTEGSSVKFWAETVKGYRYCKVPFSPTVAIEPCVQLAEATVQTPVTTLQHQCRCLEVTLQTVALLAFGRSLATLLGQRDVIFGHVVSGRGLNIDTAAPIIGPLFNTVPFRLVLDPILQSTRSVLRHIQRFSADAQSHQHAPLRVVQKDWRLDNHSEASSLFETLFTFNKSGNQDPTSLFQPYLSHRAPDTPHYRLNVEFEQRSDFLVVRASSRDLLSNGGDLDAWLQTLALGLENIISHPDAPVLSFPSELKALPLATSSIQDVGKQPTDIRGLENHARIIKAIIATVTKTPIDQLHEGSSIFALGVDSILAIDISAKSREAGLKLSVSDILQGRTIQGIATIAANKIKTPSVLPETITDGSRSAISADAKQQALTALALEEDDVEVILPCLSGQIFYISSWLGSGRRLWEFTFAFTSRVRLDPEKLDHAWLLLQHRHSILRTSFAAISAVEIVQVVCKPAKANRGLRVESQPSTGNLQSDIQGLTRNITCSPSDLLTPPVRLCLVQHKDSDVLLLTLHHALYDARTIPMLIGDLEALYLNTPLAPHSSFPAFVHHAQQTAGSKLADAYWKPAIETGQRTVLGKNTPSAGNPSQIVSSQLIYPQDLKIVEDWCHQIGVSVPCLILLAVGRSLARIADVTHPTFGLFQSGRSSEYPDIHRVAGPTVNMLPFVVPDALTRPMLGALKAIQHDLGQRAMHDQTNLRQLRQRMKELGNDPEFNVLLNIVLSKSTDNSTRDSTDPLLTPSPIGFENYLIAERPLAGATSVDKFRYNWLPCEKNIYLEVNYNETGGELHWKVDYEVNSMTTLEAQTLLENIGQGVNFIMGDS</sequence>
<dbReference type="InterPro" id="IPR020806">
    <property type="entry name" value="PKS_PP-bd"/>
</dbReference>
<dbReference type="InterPro" id="IPR006162">
    <property type="entry name" value="Ppantetheine_attach_site"/>
</dbReference>
<evidence type="ECO:0000313" key="8">
    <source>
        <dbReference type="Proteomes" id="UP000033540"/>
    </source>
</evidence>
<dbReference type="Pfam" id="PF00668">
    <property type="entry name" value="Condensation"/>
    <property type="match status" value="3"/>
</dbReference>
<accession>A0A0F0IL03</accession>
<proteinExistence type="inferred from homology"/>
<dbReference type="PANTHER" id="PTHR45527:SF1">
    <property type="entry name" value="FATTY ACID SYNTHASE"/>
    <property type="match status" value="1"/>
</dbReference>
<dbReference type="Gene3D" id="3.30.559.10">
    <property type="entry name" value="Chloramphenicol acetyltransferase-like domain"/>
    <property type="match status" value="3"/>
</dbReference>
<dbReference type="GO" id="GO:0043041">
    <property type="term" value="P:amino acid activation for nonribosomal peptide biosynthetic process"/>
    <property type="evidence" value="ECO:0007669"/>
    <property type="project" value="TreeGrafter"/>
</dbReference>
<dbReference type="GO" id="GO:0031177">
    <property type="term" value="F:phosphopantetheine binding"/>
    <property type="evidence" value="ECO:0007669"/>
    <property type="project" value="InterPro"/>
</dbReference>
<reference evidence="7 8" key="1">
    <citation type="submission" date="2015-02" db="EMBL/GenBank/DDBJ databases">
        <title>Draft genome sequence of Aspergillus parasiticus SU-1.</title>
        <authorList>
            <person name="Yu J."/>
            <person name="Fedorova N."/>
            <person name="Yin Y."/>
            <person name="Losada L."/>
            <person name="Zafar N."/>
            <person name="Taujale R."/>
            <person name="Ehrlich K.C."/>
            <person name="Bhatnagar D."/>
            <person name="Cleveland T.E."/>
            <person name="Bennett J.W."/>
            <person name="Nierman W.C."/>
        </authorList>
    </citation>
    <scope>NUCLEOTIDE SEQUENCE [LARGE SCALE GENOMIC DNA]</scope>
    <source>
        <strain evidence="8">ATCC 56775 / NRRL 5862 / SRRC 143 / SU-1</strain>
    </source>
</reference>
<keyword evidence="4" id="KW-0436">Ligase</keyword>
<keyword evidence="3" id="KW-0597">Phosphoprotein</keyword>
<dbReference type="Gene3D" id="3.30.300.30">
    <property type="match status" value="1"/>
</dbReference>
<dbReference type="InterPro" id="IPR042099">
    <property type="entry name" value="ANL_N_sf"/>
</dbReference>